<comment type="caution">
    <text evidence="7">The sequence shown here is derived from an EMBL/GenBank/DDBJ whole genome shotgun (WGS) entry which is preliminary data.</text>
</comment>
<dbReference type="InterPro" id="IPR024512">
    <property type="entry name" value="Ser_palmitoyltrfase_ssu-like"/>
</dbReference>
<evidence type="ECO:0000313" key="7">
    <source>
        <dbReference type="EMBL" id="KAK9916521.1"/>
    </source>
</evidence>
<dbReference type="Pfam" id="PF11779">
    <property type="entry name" value="SPT_ssu-like"/>
    <property type="match status" value="1"/>
</dbReference>
<keyword evidence="5 6" id="KW-0472">Membrane</keyword>
<accession>A0ABR2YY05</accession>
<keyword evidence="4 6" id="KW-1133">Transmembrane helix</keyword>
<dbReference type="EMBL" id="JALJOT010000003">
    <property type="protein sequence ID" value="KAK9916521.1"/>
    <property type="molecule type" value="Genomic_DNA"/>
</dbReference>
<evidence type="ECO:0000256" key="1">
    <source>
        <dbReference type="ARBA" id="ARBA00004477"/>
    </source>
</evidence>
<organism evidence="7 8">
    <name type="scientific">Coccomyxa subellipsoidea</name>
    <dbReference type="NCBI Taxonomy" id="248742"/>
    <lineage>
        <taxon>Eukaryota</taxon>
        <taxon>Viridiplantae</taxon>
        <taxon>Chlorophyta</taxon>
        <taxon>core chlorophytes</taxon>
        <taxon>Trebouxiophyceae</taxon>
        <taxon>Trebouxiophyceae incertae sedis</taxon>
        <taxon>Coccomyxaceae</taxon>
        <taxon>Coccomyxa</taxon>
    </lineage>
</organism>
<evidence type="ECO:0000256" key="5">
    <source>
        <dbReference type="ARBA" id="ARBA00023136"/>
    </source>
</evidence>
<keyword evidence="3" id="KW-0256">Endoplasmic reticulum</keyword>
<evidence type="ECO:0000256" key="3">
    <source>
        <dbReference type="ARBA" id="ARBA00022824"/>
    </source>
</evidence>
<feature type="transmembrane region" description="Helical" evidence="6">
    <location>
        <begin position="49"/>
        <end position="67"/>
    </location>
</feature>
<evidence type="ECO:0000256" key="4">
    <source>
        <dbReference type="ARBA" id="ARBA00022989"/>
    </source>
</evidence>
<name>A0ABR2YY05_9CHLO</name>
<gene>
    <name evidence="7" type="ORF">WJX75_003686</name>
</gene>
<reference evidence="7 8" key="1">
    <citation type="journal article" date="2024" name="Nat. Commun.">
        <title>Phylogenomics reveals the evolutionary origins of lichenization in chlorophyte algae.</title>
        <authorList>
            <person name="Puginier C."/>
            <person name="Libourel C."/>
            <person name="Otte J."/>
            <person name="Skaloud P."/>
            <person name="Haon M."/>
            <person name="Grisel S."/>
            <person name="Petersen M."/>
            <person name="Berrin J.G."/>
            <person name="Delaux P.M."/>
            <person name="Dal Grande F."/>
            <person name="Keller J."/>
        </authorList>
    </citation>
    <scope>NUCLEOTIDE SEQUENCE [LARGE SCALE GENOMIC DNA]</scope>
    <source>
        <strain evidence="7 8">SAG 216-7</strain>
    </source>
</reference>
<evidence type="ECO:0000256" key="6">
    <source>
        <dbReference type="SAM" id="Phobius"/>
    </source>
</evidence>
<keyword evidence="2 6" id="KW-0812">Transmembrane</keyword>
<protein>
    <submittedName>
        <fullName evidence="7">Uncharacterized protein</fullName>
    </submittedName>
</protein>
<evidence type="ECO:0000313" key="8">
    <source>
        <dbReference type="Proteomes" id="UP001491310"/>
    </source>
</evidence>
<sequence length="85" mass="9761">MGEANVLAAYDMLRKPSFFLMNVLRRFRVLWFQYEVSTALSMLSWWEKVLVHAVLFVILSLVGYGSYKQAVTLHAFCISLLGPES</sequence>
<comment type="subcellular location">
    <subcellularLocation>
        <location evidence="1">Endoplasmic reticulum membrane</location>
        <topology evidence="1">Multi-pass membrane protein</topology>
    </subcellularLocation>
</comment>
<evidence type="ECO:0000256" key="2">
    <source>
        <dbReference type="ARBA" id="ARBA00022692"/>
    </source>
</evidence>
<dbReference type="Proteomes" id="UP001491310">
    <property type="component" value="Unassembled WGS sequence"/>
</dbReference>
<keyword evidence="8" id="KW-1185">Reference proteome</keyword>
<proteinExistence type="predicted"/>